<accession>A0A0K2SIA9</accession>
<organism evidence="2 3">
    <name type="scientific">Limnochorda pilosa</name>
    <dbReference type="NCBI Taxonomy" id="1555112"/>
    <lineage>
        <taxon>Bacteria</taxon>
        <taxon>Bacillati</taxon>
        <taxon>Bacillota</taxon>
        <taxon>Limnochordia</taxon>
        <taxon>Limnochordales</taxon>
        <taxon>Limnochordaceae</taxon>
        <taxon>Limnochorda</taxon>
    </lineage>
</organism>
<feature type="compositionally biased region" description="Basic and acidic residues" evidence="1">
    <location>
        <begin position="111"/>
        <end position="120"/>
    </location>
</feature>
<reference evidence="3" key="2">
    <citation type="journal article" date="2016" name="Int. J. Syst. Evol. Microbiol.">
        <title>Complete genome sequence and cell structure of Limnochorda pilosa, a Gram-negative spore-former within the phylum Firmicutes.</title>
        <authorList>
            <person name="Watanabe M."/>
            <person name="Kojima H."/>
            <person name="Fukui M."/>
        </authorList>
    </citation>
    <scope>NUCLEOTIDE SEQUENCE [LARGE SCALE GENOMIC DNA]</scope>
    <source>
        <strain evidence="3">HC45</strain>
    </source>
</reference>
<reference evidence="3" key="1">
    <citation type="submission" date="2015-07" db="EMBL/GenBank/DDBJ databases">
        <title>Complete genome sequence and phylogenetic analysis of Limnochorda pilosa.</title>
        <authorList>
            <person name="Watanabe M."/>
            <person name="Kojima H."/>
            <person name="Fukui M."/>
        </authorList>
    </citation>
    <scope>NUCLEOTIDE SEQUENCE [LARGE SCALE GENOMIC DNA]</scope>
    <source>
        <strain evidence="3">HC45</strain>
    </source>
</reference>
<keyword evidence="3" id="KW-1185">Reference proteome</keyword>
<dbReference type="Proteomes" id="UP000065807">
    <property type="component" value="Chromosome"/>
</dbReference>
<dbReference type="AlphaFoldDB" id="A0A0K2SIA9"/>
<proteinExistence type="predicted"/>
<sequence>MVTTAPRPLQGSNAFVAALFRHGCAFALYSASPTNVMNREAVKMLVNAVLPHLEPHMNTIEQAGYYPLLEELEERLLSELQRMLSGDEVDVASLNRAAEIVRRSRDVLRSVQRESMHVDDGGDESPTKAT</sequence>
<evidence type="ECO:0000256" key="1">
    <source>
        <dbReference type="SAM" id="MobiDB-lite"/>
    </source>
</evidence>
<dbReference type="EMBL" id="AP014924">
    <property type="protein sequence ID" value="BAS26843.1"/>
    <property type="molecule type" value="Genomic_DNA"/>
</dbReference>
<gene>
    <name evidence="2" type="ORF">LIP_0986</name>
</gene>
<feature type="region of interest" description="Disordered" evidence="1">
    <location>
        <begin position="111"/>
        <end position="130"/>
    </location>
</feature>
<protein>
    <submittedName>
        <fullName evidence="2">Uncharacterized protein</fullName>
    </submittedName>
</protein>
<evidence type="ECO:0000313" key="2">
    <source>
        <dbReference type="EMBL" id="BAS26843.1"/>
    </source>
</evidence>
<name>A0A0K2SIA9_LIMPI</name>
<dbReference type="STRING" id="1555112.LIP_0986"/>
<evidence type="ECO:0000313" key="3">
    <source>
        <dbReference type="Proteomes" id="UP000065807"/>
    </source>
</evidence>
<dbReference type="KEGG" id="lpil:LIP_0986"/>